<dbReference type="PANTHER" id="PTHR21366:SF31">
    <property type="entry name" value="METALLOTHIOL TRANSFERASE FOSB"/>
    <property type="match status" value="1"/>
</dbReference>
<protein>
    <submittedName>
        <fullName evidence="2">VOC family protein</fullName>
    </submittedName>
</protein>
<organism evidence="2 3">
    <name type="scientific">Haloarchaeobius litoreus</name>
    <dbReference type="NCBI Taxonomy" id="755306"/>
    <lineage>
        <taxon>Archaea</taxon>
        <taxon>Methanobacteriati</taxon>
        <taxon>Methanobacteriota</taxon>
        <taxon>Stenosarchaea group</taxon>
        <taxon>Halobacteria</taxon>
        <taxon>Halobacteriales</taxon>
        <taxon>Halorubellaceae</taxon>
        <taxon>Haloarchaeobius</taxon>
    </lineage>
</organism>
<dbReference type="Proteomes" id="UP001597034">
    <property type="component" value="Unassembled WGS sequence"/>
</dbReference>
<reference evidence="2 3" key="1">
    <citation type="journal article" date="2019" name="Int. J. Syst. Evol. Microbiol.">
        <title>The Global Catalogue of Microorganisms (GCM) 10K type strain sequencing project: providing services to taxonomists for standard genome sequencing and annotation.</title>
        <authorList>
            <consortium name="The Broad Institute Genomics Platform"/>
            <consortium name="The Broad Institute Genome Sequencing Center for Infectious Disease"/>
            <person name="Wu L."/>
            <person name="Ma J."/>
        </authorList>
    </citation>
    <scope>NUCLEOTIDE SEQUENCE [LARGE SCALE GENOMIC DNA]</scope>
    <source>
        <strain evidence="2 3">CGMCC 1.10390</strain>
    </source>
</reference>
<dbReference type="PANTHER" id="PTHR21366">
    <property type="entry name" value="GLYOXALASE FAMILY PROTEIN"/>
    <property type="match status" value="1"/>
</dbReference>
<dbReference type="Gene3D" id="3.10.180.10">
    <property type="entry name" value="2,3-Dihydroxybiphenyl 1,2-Dioxygenase, domain 1"/>
    <property type="match status" value="1"/>
</dbReference>
<feature type="domain" description="VOC" evidence="1">
    <location>
        <begin position="10"/>
        <end position="134"/>
    </location>
</feature>
<gene>
    <name evidence="2" type="ORF">ACFSBL_02920</name>
</gene>
<accession>A0ABD6DIH2</accession>
<dbReference type="RefSeq" id="WP_256399889.1">
    <property type="nucleotide sequence ID" value="NZ_JANHJR010000002.1"/>
</dbReference>
<dbReference type="AlphaFoldDB" id="A0ABD6DIH2"/>
<dbReference type="PROSITE" id="PS51819">
    <property type="entry name" value="VOC"/>
    <property type="match status" value="1"/>
</dbReference>
<proteinExistence type="predicted"/>
<keyword evidence="3" id="KW-1185">Reference proteome</keyword>
<dbReference type="InterPro" id="IPR029068">
    <property type="entry name" value="Glyas_Bleomycin-R_OHBP_Dase"/>
</dbReference>
<dbReference type="SUPFAM" id="SSF54593">
    <property type="entry name" value="Glyoxalase/Bleomycin resistance protein/Dihydroxybiphenyl dioxygenase"/>
    <property type="match status" value="1"/>
</dbReference>
<sequence>MTSNETAVKEIGELALRVVDLDEMTEFYRDVVGLVVLRRFEGSTFFELREGHGGHTQILALFDRSGQADYVPPAPARTTVDHFAFTVDLADFEAERERLEVLGVDLDFAEHEWVSWRSLYFSDPEGNRVEFVCYDESI</sequence>
<dbReference type="Pfam" id="PF00903">
    <property type="entry name" value="Glyoxalase"/>
    <property type="match status" value="1"/>
</dbReference>
<name>A0ABD6DIH2_9EURY</name>
<evidence type="ECO:0000259" key="1">
    <source>
        <dbReference type="PROSITE" id="PS51819"/>
    </source>
</evidence>
<evidence type="ECO:0000313" key="2">
    <source>
        <dbReference type="EMBL" id="MFD1644626.1"/>
    </source>
</evidence>
<dbReference type="InterPro" id="IPR050383">
    <property type="entry name" value="GlyoxalaseI/FosfomycinResist"/>
</dbReference>
<dbReference type="InterPro" id="IPR037523">
    <property type="entry name" value="VOC_core"/>
</dbReference>
<evidence type="ECO:0000313" key="3">
    <source>
        <dbReference type="Proteomes" id="UP001597034"/>
    </source>
</evidence>
<dbReference type="EMBL" id="JBHUDO010000001">
    <property type="protein sequence ID" value="MFD1644626.1"/>
    <property type="molecule type" value="Genomic_DNA"/>
</dbReference>
<dbReference type="InterPro" id="IPR004360">
    <property type="entry name" value="Glyas_Fos-R_dOase_dom"/>
</dbReference>
<dbReference type="CDD" id="cd06587">
    <property type="entry name" value="VOC"/>
    <property type="match status" value="1"/>
</dbReference>
<comment type="caution">
    <text evidence="2">The sequence shown here is derived from an EMBL/GenBank/DDBJ whole genome shotgun (WGS) entry which is preliminary data.</text>
</comment>